<protein>
    <submittedName>
        <fullName evidence="1">Uncharacterized protein</fullName>
    </submittedName>
</protein>
<reference evidence="1 2" key="2">
    <citation type="submission" date="2008-10" db="EMBL/GenBank/DDBJ databases">
        <authorList>
            <person name="Fulton L."/>
            <person name="Clifton S."/>
            <person name="Fulton B."/>
            <person name="Xu J."/>
            <person name="Minx P."/>
            <person name="Pepin K.H."/>
            <person name="Johnson M."/>
            <person name="Bhonagiri V."/>
            <person name="Nash W.E."/>
            <person name="Mardis E.R."/>
            <person name="Wilson R.K."/>
        </authorList>
    </citation>
    <scope>NUCLEOTIDE SEQUENCE [LARGE SCALE GENOMIC DNA]</scope>
    <source>
        <strain evidence="1 2">DSM 30120</strain>
    </source>
</reference>
<comment type="caution">
    <text evidence="1">The sequence shown here is derived from an EMBL/GenBank/DDBJ whole genome shotgun (WGS) entry which is preliminary data.</text>
</comment>
<evidence type="ECO:0000313" key="1">
    <source>
        <dbReference type="EMBL" id="EEB46643.1"/>
    </source>
</evidence>
<accession>B6XDE4</accession>
<organism evidence="1 2">
    <name type="scientific">Providencia alcalifaciens DSM 30120</name>
    <dbReference type="NCBI Taxonomy" id="520999"/>
    <lineage>
        <taxon>Bacteria</taxon>
        <taxon>Pseudomonadati</taxon>
        <taxon>Pseudomonadota</taxon>
        <taxon>Gammaproteobacteria</taxon>
        <taxon>Enterobacterales</taxon>
        <taxon>Morganellaceae</taxon>
        <taxon>Providencia</taxon>
    </lineage>
</organism>
<dbReference type="EMBL" id="ABXW01000019">
    <property type="protein sequence ID" value="EEB46643.1"/>
    <property type="molecule type" value="Genomic_DNA"/>
</dbReference>
<evidence type="ECO:0000313" key="2">
    <source>
        <dbReference type="Proteomes" id="UP000003729"/>
    </source>
</evidence>
<reference evidence="1 2" key="1">
    <citation type="submission" date="2008-10" db="EMBL/GenBank/DDBJ databases">
        <title>Draft genome sequence of Providencia alcalifaciens (DSM 30120).</title>
        <authorList>
            <person name="Sudarsanam P."/>
            <person name="Ley R."/>
            <person name="Guruge J."/>
            <person name="Turnbaugh P.J."/>
            <person name="Mahowald M."/>
            <person name="Liep D."/>
            <person name="Gordon J."/>
        </authorList>
    </citation>
    <scope>NUCLEOTIDE SEQUENCE [LARGE SCALE GENOMIC DNA]</scope>
    <source>
        <strain evidence="1 2">DSM 30120</strain>
    </source>
</reference>
<proteinExistence type="predicted"/>
<dbReference type="AlphaFoldDB" id="B6XDE4"/>
<sequence length="44" mass="5256">MKPVGLPWYTSAINFRKFYVTIFTKQFFNFAQMLSEHCLSFKST</sequence>
<name>B6XDE4_9GAMM</name>
<dbReference type="Proteomes" id="UP000003729">
    <property type="component" value="Unassembled WGS sequence"/>
</dbReference>
<gene>
    <name evidence="1" type="ORF">PROVALCAL_01367</name>
</gene>